<dbReference type="Proteomes" id="UP000256805">
    <property type="component" value="Unassembled WGS sequence"/>
</dbReference>
<gene>
    <name evidence="1" type="ORF">CBM2634_P80009</name>
</gene>
<name>A0A375JB03_9BURK</name>
<sequence length="29" mass="3235">MGKGGNLVQHYLFLVSVIPDVLTPDEMNF</sequence>
<organism evidence="1 2">
    <name type="scientific">Cupriavidus taiwanensis</name>
    <dbReference type="NCBI Taxonomy" id="164546"/>
    <lineage>
        <taxon>Bacteria</taxon>
        <taxon>Pseudomonadati</taxon>
        <taxon>Pseudomonadota</taxon>
        <taxon>Betaproteobacteria</taxon>
        <taxon>Burkholderiales</taxon>
        <taxon>Burkholderiaceae</taxon>
        <taxon>Cupriavidus</taxon>
    </lineage>
</organism>
<accession>A0A375JB03</accession>
<proteinExistence type="predicted"/>
<reference evidence="1 2" key="1">
    <citation type="submission" date="2018-01" db="EMBL/GenBank/DDBJ databases">
        <authorList>
            <person name="Gaut B.S."/>
            <person name="Morton B.R."/>
            <person name="Clegg M.T."/>
            <person name="Duvall M.R."/>
        </authorList>
    </citation>
    <scope>NUCLEOTIDE SEQUENCE [LARGE SCALE GENOMIC DNA]</scope>
    <source>
        <strain evidence="1">Cupriavidus taiwanensis cmp 52</strain>
    </source>
</reference>
<protein>
    <submittedName>
        <fullName evidence="1">Uncharacterized protein</fullName>
    </submittedName>
</protein>
<dbReference type="EMBL" id="OVTA01000070">
    <property type="protein sequence ID" value="SPS02374.1"/>
    <property type="molecule type" value="Genomic_DNA"/>
</dbReference>
<evidence type="ECO:0000313" key="2">
    <source>
        <dbReference type="Proteomes" id="UP000256805"/>
    </source>
</evidence>
<evidence type="ECO:0000313" key="1">
    <source>
        <dbReference type="EMBL" id="SPS02374.1"/>
    </source>
</evidence>
<dbReference type="AlphaFoldDB" id="A0A375JB03"/>